<sequence length="98" mass="10864">MHHFVFLFLIGLTATSPLGDEVNGRICERCKRAFSVLFTLITSQAPKTLIDAAIRAECREASILQPVCVAALKKLVDYIQSHLHESDAPTVCKKIHIC</sequence>
<evidence type="ECO:0000256" key="2">
    <source>
        <dbReference type="SAM" id="SignalP"/>
    </source>
</evidence>
<dbReference type="AlphaFoldDB" id="A0AAV2T9Y3"/>
<dbReference type="Proteomes" id="UP001497525">
    <property type="component" value="Unassembled WGS sequence"/>
</dbReference>
<organism evidence="4 5">
    <name type="scientific">Calicophoron daubneyi</name>
    <name type="common">Rumen fluke</name>
    <name type="synonym">Paramphistomum daubneyi</name>
    <dbReference type="NCBI Taxonomy" id="300641"/>
    <lineage>
        <taxon>Eukaryota</taxon>
        <taxon>Metazoa</taxon>
        <taxon>Spiralia</taxon>
        <taxon>Lophotrochozoa</taxon>
        <taxon>Platyhelminthes</taxon>
        <taxon>Trematoda</taxon>
        <taxon>Digenea</taxon>
        <taxon>Plagiorchiida</taxon>
        <taxon>Pronocephalata</taxon>
        <taxon>Paramphistomoidea</taxon>
        <taxon>Paramphistomidae</taxon>
        <taxon>Calicophoron</taxon>
    </lineage>
</organism>
<dbReference type="PROSITE" id="PS50015">
    <property type="entry name" value="SAP_B"/>
    <property type="match status" value="1"/>
</dbReference>
<accession>A0AAV2T9Y3</accession>
<feature type="domain" description="Saposin B-type" evidence="3">
    <location>
        <begin position="23"/>
        <end position="98"/>
    </location>
</feature>
<dbReference type="InterPro" id="IPR011001">
    <property type="entry name" value="Saposin-like"/>
</dbReference>
<reference evidence="4" key="1">
    <citation type="submission" date="2024-06" db="EMBL/GenBank/DDBJ databases">
        <authorList>
            <person name="Liu X."/>
            <person name="Lenzi L."/>
            <person name="Haldenby T S."/>
            <person name="Uol C."/>
        </authorList>
    </citation>
    <scope>NUCLEOTIDE SEQUENCE</scope>
</reference>
<evidence type="ECO:0000313" key="5">
    <source>
        <dbReference type="Proteomes" id="UP001497525"/>
    </source>
</evidence>
<evidence type="ECO:0000313" key="4">
    <source>
        <dbReference type="EMBL" id="CAL5134307.1"/>
    </source>
</evidence>
<feature type="signal peptide" evidence="2">
    <location>
        <begin position="1"/>
        <end position="19"/>
    </location>
</feature>
<gene>
    <name evidence="4" type="ORF">CDAUBV1_LOCUS7512</name>
</gene>
<name>A0AAV2T9Y3_CALDB</name>
<keyword evidence="2" id="KW-0732">Signal</keyword>
<evidence type="ECO:0000256" key="1">
    <source>
        <dbReference type="ARBA" id="ARBA00023157"/>
    </source>
</evidence>
<dbReference type="Gene3D" id="1.10.225.10">
    <property type="entry name" value="Saposin-like"/>
    <property type="match status" value="1"/>
</dbReference>
<protein>
    <recommendedName>
        <fullName evidence="3">Saposin B-type domain-containing protein</fullName>
    </recommendedName>
</protein>
<dbReference type="EMBL" id="CAXLJL010000190">
    <property type="protein sequence ID" value="CAL5134307.1"/>
    <property type="molecule type" value="Genomic_DNA"/>
</dbReference>
<proteinExistence type="predicted"/>
<dbReference type="SUPFAM" id="SSF47862">
    <property type="entry name" value="Saposin"/>
    <property type="match status" value="1"/>
</dbReference>
<evidence type="ECO:0000259" key="3">
    <source>
        <dbReference type="PROSITE" id="PS50015"/>
    </source>
</evidence>
<dbReference type="InterPro" id="IPR008139">
    <property type="entry name" value="SaposinB_dom"/>
</dbReference>
<feature type="chain" id="PRO_5043584665" description="Saposin B-type domain-containing protein" evidence="2">
    <location>
        <begin position="20"/>
        <end position="98"/>
    </location>
</feature>
<keyword evidence="1" id="KW-1015">Disulfide bond</keyword>
<comment type="caution">
    <text evidence="4">The sequence shown here is derived from an EMBL/GenBank/DDBJ whole genome shotgun (WGS) entry which is preliminary data.</text>
</comment>